<keyword evidence="2" id="KW-0805">Transcription regulation</keyword>
<reference evidence="7 8" key="1">
    <citation type="submission" date="2023-07" db="EMBL/GenBank/DDBJ databases">
        <title>Sorghum-associated microbial communities from plants grown in Nebraska, USA.</title>
        <authorList>
            <person name="Schachtman D."/>
        </authorList>
    </citation>
    <scope>NUCLEOTIDE SEQUENCE [LARGE SCALE GENOMIC DNA]</scope>
    <source>
        <strain evidence="7 8">DS1607</strain>
    </source>
</reference>
<organism evidence="7 8">
    <name type="scientific">Variovorax ginsengisoli</name>
    <dbReference type="NCBI Taxonomy" id="363844"/>
    <lineage>
        <taxon>Bacteria</taxon>
        <taxon>Pseudomonadati</taxon>
        <taxon>Pseudomonadota</taxon>
        <taxon>Betaproteobacteria</taxon>
        <taxon>Burkholderiales</taxon>
        <taxon>Comamonadaceae</taxon>
        <taxon>Variovorax</taxon>
    </lineage>
</organism>
<dbReference type="PANTHER" id="PTHR43133">
    <property type="entry name" value="RNA POLYMERASE ECF-TYPE SIGMA FACTO"/>
    <property type="match status" value="1"/>
</dbReference>
<comment type="similarity">
    <text evidence="1">Belongs to the sigma-70 factor family. ECF subfamily.</text>
</comment>
<accession>A0ABT9SDL6</accession>
<keyword evidence="4" id="KW-0804">Transcription</keyword>
<dbReference type="InterPro" id="IPR013249">
    <property type="entry name" value="RNA_pol_sigma70_r4_t2"/>
</dbReference>
<keyword evidence="3" id="KW-0731">Sigma factor</keyword>
<dbReference type="InterPro" id="IPR013324">
    <property type="entry name" value="RNA_pol_sigma_r3/r4-like"/>
</dbReference>
<evidence type="ECO:0000256" key="1">
    <source>
        <dbReference type="ARBA" id="ARBA00010641"/>
    </source>
</evidence>
<dbReference type="SUPFAM" id="SSF88946">
    <property type="entry name" value="Sigma2 domain of RNA polymerase sigma factors"/>
    <property type="match status" value="1"/>
</dbReference>
<dbReference type="InterPro" id="IPR039425">
    <property type="entry name" value="RNA_pol_sigma-70-like"/>
</dbReference>
<dbReference type="NCBIfam" id="TIGR02937">
    <property type="entry name" value="sigma70-ECF"/>
    <property type="match status" value="1"/>
</dbReference>
<gene>
    <name evidence="7" type="ORF">J2W36_004734</name>
</gene>
<dbReference type="InterPro" id="IPR036388">
    <property type="entry name" value="WH-like_DNA-bd_sf"/>
</dbReference>
<dbReference type="InterPro" id="IPR014284">
    <property type="entry name" value="RNA_pol_sigma-70_dom"/>
</dbReference>
<feature type="domain" description="RNA polymerase sigma factor 70 region 4 type 2" evidence="6">
    <location>
        <begin position="131"/>
        <end position="183"/>
    </location>
</feature>
<evidence type="ECO:0000313" key="7">
    <source>
        <dbReference type="EMBL" id="MDP9902457.1"/>
    </source>
</evidence>
<dbReference type="RefSeq" id="WP_307692198.1">
    <property type="nucleotide sequence ID" value="NZ_JAUSRO010000018.1"/>
</dbReference>
<protein>
    <submittedName>
        <fullName evidence="7">RNA polymerase sigma-70 factor (ECF subfamily)</fullName>
    </submittedName>
</protein>
<proteinExistence type="inferred from homology"/>
<evidence type="ECO:0000256" key="3">
    <source>
        <dbReference type="ARBA" id="ARBA00023082"/>
    </source>
</evidence>
<evidence type="ECO:0000313" key="8">
    <source>
        <dbReference type="Proteomes" id="UP001226867"/>
    </source>
</evidence>
<keyword evidence="8" id="KW-1185">Reference proteome</keyword>
<sequence length="238" mass="26046">MKPNAAHCTSASHAIDDVAEGPLVGNGPTITLRDFLLGNYAGLHRRLMRRLGCPDLASECLHETWLRLGQVTLSGAVQCPEAYIYRAACNAATDQLRGDRSSLHLDQAELEHLVDPAPGPHLLAELRSDLRAVEHAMQRLPHRHRYVLVALRVEQKSRQEVADGCHISLASVDTMLRQALDHCAEATGQVVMGGVSRTRRGFSRRWRAASGGTASARQRSGDWRPHPSSAICRVSISS</sequence>
<dbReference type="Gene3D" id="1.10.10.10">
    <property type="entry name" value="Winged helix-like DNA-binding domain superfamily/Winged helix DNA-binding domain"/>
    <property type="match status" value="1"/>
</dbReference>
<dbReference type="Proteomes" id="UP001226867">
    <property type="component" value="Unassembled WGS sequence"/>
</dbReference>
<comment type="caution">
    <text evidence="7">The sequence shown here is derived from an EMBL/GenBank/DDBJ whole genome shotgun (WGS) entry which is preliminary data.</text>
</comment>
<evidence type="ECO:0000256" key="5">
    <source>
        <dbReference type="SAM" id="MobiDB-lite"/>
    </source>
</evidence>
<dbReference type="InterPro" id="IPR013325">
    <property type="entry name" value="RNA_pol_sigma_r2"/>
</dbReference>
<dbReference type="EMBL" id="JAUSRO010000018">
    <property type="protein sequence ID" value="MDP9902457.1"/>
    <property type="molecule type" value="Genomic_DNA"/>
</dbReference>
<dbReference type="Pfam" id="PF08281">
    <property type="entry name" value="Sigma70_r4_2"/>
    <property type="match status" value="1"/>
</dbReference>
<dbReference type="PANTHER" id="PTHR43133:SF63">
    <property type="entry name" value="RNA POLYMERASE SIGMA FACTOR FECI-RELATED"/>
    <property type="match status" value="1"/>
</dbReference>
<evidence type="ECO:0000259" key="6">
    <source>
        <dbReference type="Pfam" id="PF08281"/>
    </source>
</evidence>
<feature type="region of interest" description="Disordered" evidence="5">
    <location>
        <begin position="206"/>
        <end position="228"/>
    </location>
</feature>
<evidence type="ECO:0000256" key="4">
    <source>
        <dbReference type="ARBA" id="ARBA00023163"/>
    </source>
</evidence>
<dbReference type="SUPFAM" id="SSF88659">
    <property type="entry name" value="Sigma3 and sigma4 domains of RNA polymerase sigma factors"/>
    <property type="match status" value="1"/>
</dbReference>
<evidence type="ECO:0000256" key="2">
    <source>
        <dbReference type="ARBA" id="ARBA00023015"/>
    </source>
</evidence>
<name>A0ABT9SDL6_9BURK</name>